<protein>
    <recommendedName>
        <fullName evidence="3">HEAT repeat domain-containing protein</fullName>
    </recommendedName>
</protein>
<dbReference type="EMBL" id="JBHULC010000011">
    <property type="protein sequence ID" value="MFD2521549.1"/>
    <property type="molecule type" value="Genomic_DNA"/>
</dbReference>
<keyword evidence="2" id="KW-1185">Reference proteome</keyword>
<reference evidence="2" key="1">
    <citation type="journal article" date="2019" name="Int. J. Syst. Evol. Microbiol.">
        <title>The Global Catalogue of Microorganisms (GCM) 10K type strain sequencing project: providing services to taxonomists for standard genome sequencing and annotation.</title>
        <authorList>
            <consortium name="The Broad Institute Genomics Platform"/>
            <consortium name="The Broad Institute Genome Sequencing Center for Infectious Disease"/>
            <person name="Wu L."/>
            <person name="Ma J."/>
        </authorList>
    </citation>
    <scope>NUCLEOTIDE SEQUENCE [LARGE SCALE GENOMIC DNA]</scope>
    <source>
        <strain evidence="2">KCTC 52344</strain>
    </source>
</reference>
<organism evidence="1 2">
    <name type="scientific">Emticicia soli</name>
    <dbReference type="NCBI Taxonomy" id="2027878"/>
    <lineage>
        <taxon>Bacteria</taxon>
        <taxon>Pseudomonadati</taxon>
        <taxon>Bacteroidota</taxon>
        <taxon>Cytophagia</taxon>
        <taxon>Cytophagales</taxon>
        <taxon>Leadbetterellaceae</taxon>
        <taxon>Emticicia</taxon>
    </lineage>
</organism>
<proteinExistence type="predicted"/>
<evidence type="ECO:0008006" key="3">
    <source>
        <dbReference type="Google" id="ProtNLM"/>
    </source>
</evidence>
<evidence type="ECO:0000313" key="1">
    <source>
        <dbReference type="EMBL" id="MFD2521549.1"/>
    </source>
</evidence>
<evidence type="ECO:0000313" key="2">
    <source>
        <dbReference type="Proteomes" id="UP001597510"/>
    </source>
</evidence>
<dbReference type="RefSeq" id="WP_340235737.1">
    <property type="nucleotide sequence ID" value="NZ_JBBEWC010000005.1"/>
</dbReference>
<accession>A0ABW5J692</accession>
<name>A0ABW5J692_9BACT</name>
<comment type="caution">
    <text evidence="1">The sequence shown here is derived from an EMBL/GenBank/DDBJ whole genome shotgun (WGS) entry which is preliminary data.</text>
</comment>
<dbReference type="Proteomes" id="UP001597510">
    <property type="component" value="Unassembled WGS sequence"/>
</dbReference>
<gene>
    <name evidence="1" type="ORF">ACFSR2_11675</name>
</gene>
<sequence>MANLPKLDIESELAKDFSKAQVTKIANYIGANSESFALLMNIFLRGHYINTQKAGWVLSECAAHYPLLVIPYFRNFIQKLQDPMVPDSVKRNIVRVWQFVEIPEEYTGEIYDICFGFMHSNEAIAIKAFSMTVCYNIVRRIPELRTELRLSIEDLLLKNQDGSAAILSRGKKILAQMKKK</sequence>